<dbReference type="Pfam" id="PF00403">
    <property type="entry name" value="HMA"/>
    <property type="match status" value="1"/>
</dbReference>
<dbReference type="InterPro" id="IPR036163">
    <property type="entry name" value="HMA_dom_sf"/>
</dbReference>
<feature type="domain" description="HMA" evidence="2">
    <location>
        <begin position="3"/>
        <end position="69"/>
    </location>
</feature>
<evidence type="ECO:0000313" key="3">
    <source>
        <dbReference type="EMBL" id="OGZ76576.1"/>
    </source>
</evidence>
<organism evidence="3 4">
    <name type="scientific">Candidatus Staskawiczbacteria bacterium RIFCSPLOWO2_12_FULL_37_15</name>
    <dbReference type="NCBI Taxonomy" id="1802218"/>
    <lineage>
        <taxon>Bacteria</taxon>
        <taxon>Candidatus Staskawicziibacteriota</taxon>
    </lineage>
</organism>
<keyword evidence="1" id="KW-0479">Metal-binding</keyword>
<dbReference type="GO" id="GO:0046872">
    <property type="term" value="F:metal ion binding"/>
    <property type="evidence" value="ECO:0007669"/>
    <property type="project" value="UniProtKB-KW"/>
</dbReference>
<dbReference type="Proteomes" id="UP000178632">
    <property type="component" value="Unassembled WGS sequence"/>
</dbReference>
<dbReference type="InterPro" id="IPR006121">
    <property type="entry name" value="HMA_dom"/>
</dbReference>
<protein>
    <recommendedName>
        <fullName evidence="2">HMA domain-containing protein</fullName>
    </recommendedName>
</protein>
<dbReference type="SUPFAM" id="SSF55008">
    <property type="entry name" value="HMA, heavy metal-associated domain"/>
    <property type="match status" value="1"/>
</dbReference>
<evidence type="ECO:0000313" key="4">
    <source>
        <dbReference type="Proteomes" id="UP000178632"/>
    </source>
</evidence>
<reference evidence="3 4" key="1">
    <citation type="journal article" date="2016" name="Nat. Commun.">
        <title>Thousands of microbial genomes shed light on interconnected biogeochemical processes in an aquifer system.</title>
        <authorList>
            <person name="Anantharaman K."/>
            <person name="Brown C.T."/>
            <person name="Hug L.A."/>
            <person name="Sharon I."/>
            <person name="Castelle C.J."/>
            <person name="Probst A.J."/>
            <person name="Thomas B.C."/>
            <person name="Singh A."/>
            <person name="Wilkins M.J."/>
            <person name="Karaoz U."/>
            <person name="Brodie E.L."/>
            <person name="Williams K.H."/>
            <person name="Hubbard S.S."/>
            <person name="Banfield J.F."/>
        </authorList>
    </citation>
    <scope>NUCLEOTIDE SEQUENCE [LARGE SCALE GENOMIC DNA]</scope>
</reference>
<dbReference type="Gene3D" id="3.30.70.100">
    <property type="match status" value="1"/>
</dbReference>
<evidence type="ECO:0000256" key="1">
    <source>
        <dbReference type="ARBA" id="ARBA00022723"/>
    </source>
</evidence>
<dbReference type="FunFam" id="3.30.70.100:FF:000001">
    <property type="entry name" value="ATPase copper transporting beta"/>
    <property type="match status" value="1"/>
</dbReference>
<evidence type="ECO:0000259" key="2">
    <source>
        <dbReference type="PROSITE" id="PS50846"/>
    </source>
</evidence>
<dbReference type="InterPro" id="IPR017969">
    <property type="entry name" value="Heavy-metal-associated_CS"/>
</dbReference>
<gene>
    <name evidence="3" type="ORF">A3G45_01725</name>
</gene>
<dbReference type="CDD" id="cd00371">
    <property type="entry name" value="HMA"/>
    <property type="match status" value="1"/>
</dbReference>
<dbReference type="PROSITE" id="PS50846">
    <property type="entry name" value="HMA_2"/>
    <property type="match status" value="1"/>
</dbReference>
<comment type="caution">
    <text evidence="3">The sequence shown here is derived from an EMBL/GenBank/DDBJ whole genome shotgun (WGS) entry which is preliminary data.</text>
</comment>
<accession>A0A1G2IP53</accession>
<dbReference type="AlphaFoldDB" id="A0A1G2IP53"/>
<name>A0A1G2IP53_9BACT</name>
<proteinExistence type="predicted"/>
<dbReference type="EMBL" id="MHPE01000030">
    <property type="protein sequence ID" value="OGZ76576.1"/>
    <property type="molecule type" value="Genomic_DNA"/>
</dbReference>
<sequence length="69" mass="7617">MTEKMALIISGMHCVSCAKIIESTLEEKEGVISISVDYDSKKAFLEFDTQKTNLDEVKNVLKALGYTAS</sequence>
<dbReference type="PROSITE" id="PS01047">
    <property type="entry name" value="HMA_1"/>
    <property type="match status" value="1"/>
</dbReference>